<feature type="domain" description="Tyrosine specific protein phosphatases" evidence="7">
    <location>
        <begin position="67"/>
        <end position="131"/>
    </location>
</feature>
<evidence type="ECO:0000256" key="1">
    <source>
        <dbReference type="ARBA" id="ARBA00008601"/>
    </source>
</evidence>
<dbReference type="EC" id="3.1.3.48" evidence="2"/>
<dbReference type="PANTHER" id="PTHR45848:SF4">
    <property type="entry name" value="DUAL SPECIFICITY PROTEIN PHOSPHATASE 12"/>
    <property type="match status" value="1"/>
</dbReference>
<dbReference type="PROSITE" id="PS50054">
    <property type="entry name" value="TYR_PHOSPHATASE_DUAL"/>
    <property type="match status" value="1"/>
</dbReference>
<dbReference type="SUPFAM" id="SSF52799">
    <property type="entry name" value="(Phosphotyrosine protein) phosphatases II"/>
    <property type="match status" value="1"/>
</dbReference>
<evidence type="ECO:0000256" key="4">
    <source>
        <dbReference type="ARBA" id="ARBA00022912"/>
    </source>
</evidence>
<evidence type="ECO:0000259" key="6">
    <source>
        <dbReference type="PROSITE" id="PS50054"/>
    </source>
</evidence>
<accession>A0A9Q0RH36</accession>
<evidence type="ECO:0000256" key="5">
    <source>
        <dbReference type="PIRSR" id="PIRSR000941-50"/>
    </source>
</evidence>
<comment type="caution">
    <text evidence="8">The sequence shown here is derived from an EMBL/GenBank/DDBJ whole genome shotgun (WGS) entry which is preliminary data.</text>
</comment>
<organism evidence="8 9">
    <name type="scientific">Anaeramoeba ignava</name>
    <name type="common">Anaerobic marine amoeba</name>
    <dbReference type="NCBI Taxonomy" id="1746090"/>
    <lineage>
        <taxon>Eukaryota</taxon>
        <taxon>Metamonada</taxon>
        <taxon>Anaeramoebidae</taxon>
        <taxon>Anaeramoeba</taxon>
    </lineage>
</organism>
<keyword evidence="3" id="KW-0378">Hydrolase</keyword>
<evidence type="ECO:0000256" key="3">
    <source>
        <dbReference type="ARBA" id="ARBA00022801"/>
    </source>
</evidence>
<dbReference type="InterPro" id="IPR000340">
    <property type="entry name" value="Dual-sp_phosphatase_cat-dom"/>
</dbReference>
<dbReference type="GO" id="GO:0008138">
    <property type="term" value="F:protein tyrosine/serine/threonine phosphatase activity"/>
    <property type="evidence" value="ECO:0007669"/>
    <property type="project" value="InterPro"/>
</dbReference>
<sequence>MQSIDISVIQKHLFLGSEKSIQNIQKLKELEIKRVLSVEKYHEKLEEFKNHQDILHMIIEINDMETENLLSHIESALNFIENGLKKNENVLVHCQAGTSRSPAIVVGYFMKTYNLEFKDANEIVASVRPSVQINQGFISQLELFYKMGFNFNGNSIWHKEYRMKNYLNLHKEKESINTNQLENDEKQKSQEINEKSIEKTEIQIDPKEYVHFRCKLCRQILFTEDNLVEHETGYNAKNFNEKKKSETKMFCSSYFIEPMDWIKNTSQINGKISCLKCGTKIGSFNWSGSQCSCGVWVSPSFRIPKTKVDRIDPKNQLIK</sequence>
<name>A0A9Q0RH36_ANAIG</name>
<dbReference type="EMBL" id="JAPDFW010000033">
    <property type="protein sequence ID" value="KAJ5079393.1"/>
    <property type="molecule type" value="Genomic_DNA"/>
</dbReference>
<protein>
    <recommendedName>
        <fullName evidence="2">protein-tyrosine-phosphatase</fullName>
        <ecNumber evidence="2">3.1.3.48</ecNumber>
    </recommendedName>
</protein>
<feature type="domain" description="Tyrosine-protein phosphatase" evidence="6">
    <location>
        <begin position="5"/>
        <end position="150"/>
    </location>
</feature>
<reference evidence="8" key="1">
    <citation type="submission" date="2022-10" db="EMBL/GenBank/DDBJ databases">
        <title>Novel sulphate-reducing endosymbionts in the free-living metamonad Anaeramoeba.</title>
        <authorList>
            <person name="Jerlstrom-Hultqvist J."/>
            <person name="Cepicka I."/>
            <person name="Gallot-Lavallee L."/>
            <person name="Salas-Leiva D."/>
            <person name="Curtis B.A."/>
            <person name="Zahonova K."/>
            <person name="Pipaliya S."/>
            <person name="Dacks J."/>
            <person name="Roger A.J."/>
        </authorList>
    </citation>
    <scope>NUCLEOTIDE SEQUENCE</scope>
    <source>
        <strain evidence="8">BMAN</strain>
    </source>
</reference>
<dbReference type="InterPro" id="IPR029021">
    <property type="entry name" value="Prot-tyrosine_phosphatase-like"/>
</dbReference>
<feature type="active site" description="Phosphocysteine intermediate" evidence="5">
    <location>
        <position position="94"/>
    </location>
</feature>
<proteinExistence type="inferred from homology"/>
<dbReference type="PROSITE" id="PS50056">
    <property type="entry name" value="TYR_PHOSPHATASE_2"/>
    <property type="match status" value="1"/>
</dbReference>
<dbReference type="PROSITE" id="PS00383">
    <property type="entry name" value="TYR_PHOSPHATASE_1"/>
    <property type="match status" value="1"/>
</dbReference>
<dbReference type="Proteomes" id="UP001149090">
    <property type="component" value="Unassembled WGS sequence"/>
</dbReference>
<dbReference type="InterPro" id="IPR016130">
    <property type="entry name" value="Tyr_Pase_AS"/>
</dbReference>
<dbReference type="GO" id="GO:0004725">
    <property type="term" value="F:protein tyrosine phosphatase activity"/>
    <property type="evidence" value="ECO:0007669"/>
    <property type="project" value="UniProtKB-EC"/>
</dbReference>
<evidence type="ECO:0000313" key="9">
    <source>
        <dbReference type="Proteomes" id="UP001149090"/>
    </source>
</evidence>
<dbReference type="SMART" id="SM00195">
    <property type="entry name" value="DSPc"/>
    <property type="match status" value="1"/>
</dbReference>
<dbReference type="AlphaFoldDB" id="A0A9Q0RH36"/>
<dbReference type="PANTHER" id="PTHR45848">
    <property type="entry name" value="DUAL SPECIFICITY PROTEIN PHOSPHATASE 12 FAMILY MEMBER"/>
    <property type="match status" value="1"/>
</dbReference>
<evidence type="ECO:0000259" key="7">
    <source>
        <dbReference type="PROSITE" id="PS50056"/>
    </source>
</evidence>
<dbReference type="InterPro" id="IPR000387">
    <property type="entry name" value="Tyr_Pase_dom"/>
</dbReference>
<dbReference type="InterPro" id="IPR020422">
    <property type="entry name" value="TYR_PHOSPHATASE_DUAL_dom"/>
</dbReference>
<evidence type="ECO:0000256" key="2">
    <source>
        <dbReference type="ARBA" id="ARBA00013064"/>
    </source>
</evidence>
<dbReference type="Gene3D" id="3.90.190.10">
    <property type="entry name" value="Protein tyrosine phosphatase superfamily"/>
    <property type="match status" value="1"/>
</dbReference>
<dbReference type="PIRSF" id="PIRSF000941">
    <property type="entry name" value="DUSP12"/>
    <property type="match status" value="1"/>
</dbReference>
<keyword evidence="9" id="KW-1185">Reference proteome</keyword>
<comment type="similarity">
    <text evidence="1">Belongs to the protein-tyrosine phosphatase family. Non-receptor class dual specificity subfamily.</text>
</comment>
<dbReference type="Pfam" id="PF00782">
    <property type="entry name" value="DSPc"/>
    <property type="match status" value="1"/>
</dbReference>
<dbReference type="OrthoDB" id="2017893at2759"/>
<dbReference type="OMA" id="FAWQGMQ"/>
<dbReference type="InterPro" id="IPR016278">
    <property type="entry name" value="DUSP12"/>
</dbReference>
<gene>
    <name evidence="8" type="ORF">M0811_04414</name>
</gene>
<evidence type="ECO:0000313" key="8">
    <source>
        <dbReference type="EMBL" id="KAJ5079393.1"/>
    </source>
</evidence>
<keyword evidence="4" id="KW-0904">Protein phosphatase</keyword>
<dbReference type="CDD" id="cd14498">
    <property type="entry name" value="DSP"/>
    <property type="match status" value="1"/>
</dbReference>